<dbReference type="Proteomes" id="UP000578819">
    <property type="component" value="Unassembled WGS sequence"/>
</dbReference>
<proteinExistence type="predicted"/>
<evidence type="ECO:0008006" key="3">
    <source>
        <dbReference type="Google" id="ProtNLM"/>
    </source>
</evidence>
<sequence length="100" mass="11778">MENRVDQIGTAIIFEDEHIRVWLLDLPPHGASEWHDHHNPYRYVVTRPGLVATEYEDGHRELQDDLVSDTRFQSADARHRLVNLSNSTYQNVVIEFLRVR</sequence>
<dbReference type="RefSeq" id="WP_184533902.1">
    <property type="nucleotide sequence ID" value="NZ_JACHJW010000001.1"/>
</dbReference>
<dbReference type="SUPFAM" id="SSF51182">
    <property type="entry name" value="RmlC-like cupins"/>
    <property type="match status" value="1"/>
</dbReference>
<dbReference type="Gene3D" id="2.60.120.10">
    <property type="entry name" value="Jelly Rolls"/>
    <property type="match status" value="1"/>
</dbReference>
<evidence type="ECO:0000313" key="2">
    <source>
        <dbReference type="Proteomes" id="UP000578819"/>
    </source>
</evidence>
<comment type="caution">
    <text evidence="1">The sequence shown here is derived from an EMBL/GenBank/DDBJ whole genome shotgun (WGS) entry which is preliminary data.</text>
</comment>
<accession>A0A7W7SMW3</accession>
<gene>
    <name evidence="1" type="ORF">FHR38_001445</name>
</gene>
<reference evidence="1 2" key="1">
    <citation type="submission" date="2020-08" db="EMBL/GenBank/DDBJ databases">
        <title>Sequencing the genomes of 1000 actinobacteria strains.</title>
        <authorList>
            <person name="Klenk H.-P."/>
        </authorList>
    </citation>
    <scope>NUCLEOTIDE SEQUENCE [LARGE SCALE GENOMIC DNA]</scope>
    <source>
        <strain evidence="1 2">DSM 45886</strain>
    </source>
</reference>
<dbReference type="EMBL" id="JACHJW010000001">
    <property type="protein sequence ID" value="MBB4957712.1"/>
    <property type="molecule type" value="Genomic_DNA"/>
</dbReference>
<dbReference type="InterPro" id="IPR011051">
    <property type="entry name" value="RmlC_Cupin_sf"/>
</dbReference>
<dbReference type="InterPro" id="IPR014710">
    <property type="entry name" value="RmlC-like_jellyroll"/>
</dbReference>
<name>A0A7W7SMW3_9ACTN</name>
<dbReference type="AlphaFoldDB" id="A0A7W7SMW3"/>
<keyword evidence="2" id="KW-1185">Reference proteome</keyword>
<organism evidence="1 2">
    <name type="scientific">Micromonospora polyrhachis</name>
    <dbReference type="NCBI Taxonomy" id="1282883"/>
    <lineage>
        <taxon>Bacteria</taxon>
        <taxon>Bacillati</taxon>
        <taxon>Actinomycetota</taxon>
        <taxon>Actinomycetes</taxon>
        <taxon>Micromonosporales</taxon>
        <taxon>Micromonosporaceae</taxon>
        <taxon>Micromonospora</taxon>
    </lineage>
</organism>
<protein>
    <recommendedName>
        <fullName evidence="3">Cupin domain-containing protein</fullName>
    </recommendedName>
</protein>
<evidence type="ECO:0000313" key="1">
    <source>
        <dbReference type="EMBL" id="MBB4957712.1"/>
    </source>
</evidence>